<comment type="caution">
    <text evidence="15">The sequence shown here is derived from an EMBL/GenBank/DDBJ whole genome shotgun (WGS) entry which is preliminary data.</text>
</comment>
<feature type="domain" description="SF4 helicase" evidence="14">
    <location>
        <begin position="183"/>
        <end position="453"/>
    </location>
</feature>
<evidence type="ECO:0000256" key="5">
    <source>
        <dbReference type="ARBA" id="ARBA00022801"/>
    </source>
</evidence>
<dbReference type="InterPro" id="IPR007692">
    <property type="entry name" value="DNA_helicase_DnaB"/>
</dbReference>
<dbReference type="PROSITE" id="PS50162">
    <property type="entry name" value="RECA_2"/>
    <property type="match status" value="1"/>
</dbReference>
<evidence type="ECO:0000256" key="2">
    <source>
        <dbReference type="ARBA" id="ARBA00022515"/>
    </source>
</evidence>
<dbReference type="GO" id="GO:0005829">
    <property type="term" value="C:cytosol"/>
    <property type="evidence" value="ECO:0007669"/>
    <property type="project" value="TreeGrafter"/>
</dbReference>
<gene>
    <name evidence="15" type="primary">dnaB</name>
    <name evidence="15" type="ORF">HY474_01340</name>
</gene>
<sequence>MADTSQRLDTVRMPPQSLEAEAALLGSLLLDKEAIWRVVDVLEAKDFYKAVHRTIYEAVLEVLGRKEAIDVLSITNRLREKNQLDEIGGTAYLASLVNTVPTASSASHYAKIVHRKRIHRDLIEASHRIAELGYKEDADIEKILDDAEKTIFAVAQSSLAQEFQPVKRSLDEAWQRIEKLHAGDGALRGVSTGFPDLDNVLAGLQRSDLIVLAARPSLGKTALALEIAKNVALKENLPVGFFSLEMSSEQVVDRLISSQANVDLWRLRTGRLSDRGESNDFVRIRDAMEALSQAPLYLDDVASPTVMQIRAMARRLQAEYGDLGLVVVDYLQLIRGHEAAESRVQEVTEISRSLKALAKELDVPVLAISQLSRAVEMRSDAVPKLSDLRESGSIEQDADVVLFIYRRDKVRENTDRKNIAEIMIEKHRNGPTGRVELYFDAETVSFRSIAKHFEEEQL</sequence>
<dbReference type="CDD" id="cd00984">
    <property type="entry name" value="DnaB_C"/>
    <property type="match status" value="1"/>
</dbReference>
<dbReference type="InterPro" id="IPR016136">
    <property type="entry name" value="DNA_helicase_N/primase_C"/>
</dbReference>
<comment type="similarity">
    <text evidence="1 12">Belongs to the helicase family. DnaB subfamily.</text>
</comment>
<evidence type="ECO:0000313" key="16">
    <source>
        <dbReference type="Proteomes" id="UP000704960"/>
    </source>
</evidence>
<feature type="domain" description="RecA family profile 1" evidence="13">
    <location>
        <begin position="186"/>
        <end position="371"/>
    </location>
</feature>
<dbReference type="SUPFAM" id="SSF48024">
    <property type="entry name" value="N-terminal domain of DnaB helicase"/>
    <property type="match status" value="1"/>
</dbReference>
<dbReference type="FunFam" id="1.10.860.10:FF:000001">
    <property type="entry name" value="Replicative DNA helicase"/>
    <property type="match status" value="1"/>
</dbReference>
<evidence type="ECO:0000256" key="6">
    <source>
        <dbReference type="ARBA" id="ARBA00022806"/>
    </source>
</evidence>
<dbReference type="GO" id="GO:1990077">
    <property type="term" value="C:primosome complex"/>
    <property type="evidence" value="ECO:0007669"/>
    <property type="project" value="UniProtKB-UniRule"/>
</dbReference>
<dbReference type="Gene3D" id="1.10.860.10">
    <property type="entry name" value="DNAb Helicase, Chain A"/>
    <property type="match status" value="1"/>
</dbReference>
<dbReference type="GO" id="GO:0005524">
    <property type="term" value="F:ATP binding"/>
    <property type="evidence" value="ECO:0007669"/>
    <property type="project" value="UniProtKB-UniRule"/>
</dbReference>
<dbReference type="InterPro" id="IPR007694">
    <property type="entry name" value="DNA_helicase_DnaB-like_C"/>
</dbReference>
<accession>A0A932YWB3</accession>
<dbReference type="GO" id="GO:0140664">
    <property type="term" value="F:ATP-dependent DNA damage sensor activity"/>
    <property type="evidence" value="ECO:0007669"/>
    <property type="project" value="InterPro"/>
</dbReference>
<evidence type="ECO:0000256" key="11">
    <source>
        <dbReference type="NCBIfam" id="TIGR00665"/>
    </source>
</evidence>
<evidence type="ECO:0000256" key="12">
    <source>
        <dbReference type="RuleBase" id="RU362085"/>
    </source>
</evidence>
<dbReference type="GO" id="GO:0006269">
    <property type="term" value="P:DNA replication, synthesis of primer"/>
    <property type="evidence" value="ECO:0007669"/>
    <property type="project" value="UniProtKB-UniRule"/>
</dbReference>
<dbReference type="AlphaFoldDB" id="A0A932YWB3"/>
<keyword evidence="8 12" id="KW-0238">DNA-binding</keyword>
<dbReference type="GO" id="GO:0006281">
    <property type="term" value="P:DNA repair"/>
    <property type="evidence" value="ECO:0007669"/>
    <property type="project" value="InterPro"/>
</dbReference>
<evidence type="ECO:0000259" key="14">
    <source>
        <dbReference type="PROSITE" id="PS51199"/>
    </source>
</evidence>
<dbReference type="GO" id="GO:0016787">
    <property type="term" value="F:hydrolase activity"/>
    <property type="evidence" value="ECO:0007669"/>
    <property type="project" value="UniProtKB-KW"/>
</dbReference>
<keyword evidence="4 12" id="KW-0547">Nucleotide-binding</keyword>
<dbReference type="NCBIfam" id="NF004384">
    <property type="entry name" value="PRK05748.1"/>
    <property type="match status" value="1"/>
</dbReference>
<evidence type="ECO:0000256" key="3">
    <source>
        <dbReference type="ARBA" id="ARBA00022705"/>
    </source>
</evidence>
<comment type="catalytic activity">
    <reaction evidence="10 12">
        <text>ATP + H2O = ADP + phosphate + H(+)</text>
        <dbReference type="Rhea" id="RHEA:13065"/>
        <dbReference type="ChEBI" id="CHEBI:15377"/>
        <dbReference type="ChEBI" id="CHEBI:15378"/>
        <dbReference type="ChEBI" id="CHEBI:30616"/>
        <dbReference type="ChEBI" id="CHEBI:43474"/>
        <dbReference type="ChEBI" id="CHEBI:456216"/>
        <dbReference type="EC" id="5.6.2.3"/>
    </reaction>
</comment>
<dbReference type="InterPro" id="IPR036185">
    <property type="entry name" value="DNA_heli_DnaB-like_N_sf"/>
</dbReference>
<reference evidence="15" key="1">
    <citation type="submission" date="2020-07" db="EMBL/GenBank/DDBJ databases">
        <title>Huge and variable diversity of episymbiotic CPR bacteria and DPANN archaea in groundwater ecosystems.</title>
        <authorList>
            <person name="He C.Y."/>
            <person name="Keren R."/>
            <person name="Whittaker M."/>
            <person name="Farag I.F."/>
            <person name="Doudna J."/>
            <person name="Cate J.H.D."/>
            <person name="Banfield J.F."/>
        </authorList>
    </citation>
    <scope>NUCLEOTIDE SEQUENCE</scope>
    <source>
        <strain evidence="15">NC_groundwater_1226_Ag_S-0.1um_59_124</strain>
    </source>
</reference>
<keyword evidence="5 12" id="KW-0378">Hydrolase</keyword>
<dbReference type="InterPro" id="IPR027417">
    <property type="entry name" value="P-loop_NTPase"/>
</dbReference>
<dbReference type="GO" id="GO:0043139">
    <property type="term" value="F:5'-3' DNA helicase activity"/>
    <property type="evidence" value="ECO:0007669"/>
    <property type="project" value="UniProtKB-EC"/>
</dbReference>
<dbReference type="EC" id="5.6.2.3" evidence="11 12"/>
<evidence type="ECO:0000256" key="1">
    <source>
        <dbReference type="ARBA" id="ARBA00008428"/>
    </source>
</evidence>
<comment type="function">
    <text evidence="12">The main replicative DNA helicase, it participates in initiation and elongation during chromosome replication. Travels ahead of the DNA replisome, separating dsDNA into templates for DNA synthesis. A processive ATP-dependent 5'-3' DNA helicase it has DNA-dependent ATPase activity.</text>
</comment>
<dbReference type="EMBL" id="JACQMJ010000005">
    <property type="protein sequence ID" value="MBI4132255.1"/>
    <property type="molecule type" value="Genomic_DNA"/>
</dbReference>
<dbReference type="NCBIfam" id="TIGR00665">
    <property type="entry name" value="DnaB"/>
    <property type="match status" value="1"/>
</dbReference>
<dbReference type="Gene3D" id="3.40.50.300">
    <property type="entry name" value="P-loop containing nucleotide triphosphate hydrolases"/>
    <property type="match status" value="1"/>
</dbReference>
<keyword evidence="3 12" id="KW-0235">DNA replication</keyword>
<evidence type="ECO:0000313" key="15">
    <source>
        <dbReference type="EMBL" id="MBI4132255.1"/>
    </source>
</evidence>
<dbReference type="PANTHER" id="PTHR30153">
    <property type="entry name" value="REPLICATIVE DNA HELICASE DNAB"/>
    <property type="match status" value="1"/>
</dbReference>
<keyword evidence="7 12" id="KW-0067">ATP-binding</keyword>
<evidence type="ECO:0000256" key="9">
    <source>
        <dbReference type="ARBA" id="ARBA00023235"/>
    </source>
</evidence>
<evidence type="ECO:0000256" key="10">
    <source>
        <dbReference type="ARBA" id="ARBA00048954"/>
    </source>
</evidence>
<evidence type="ECO:0000259" key="13">
    <source>
        <dbReference type="PROSITE" id="PS50162"/>
    </source>
</evidence>
<proteinExistence type="inferred from homology"/>
<dbReference type="Pfam" id="PF00772">
    <property type="entry name" value="DnaB"/>
    <property type="match status" value="1"/>
</dbReference>
<organism evidence="15 16">
    <name type="scientific">Candidatus Sungiibacteriota bacterium</name>
    <dbReference type="NCBI Taxonomy" id="2750080"/>
    <lineage>
        <taxon>Bacteria</taxon>
        <taxon>Candidatus Sungiibacteriota</taxon>
    </lineage>
</organism>
<dbReference type="Proteomes" id="UP000704960">
    <property type="component" value="Unassembled WGS sequence"/>
</dbReference>
<dbReference type="GO" id="GO:0003677">
    <property type="term" value="F:DNA binding"/>
    <property type="evidence" value="ECO:0007669"/>
    <property type="project" value="UniProtKB-UniRule"/>
</dbReference>
<evidence type="ECO:0000256" key="4">
    <source>
        <dbReference type="ARBA" id="ARBA00022741"/>
    </source>
</evidence>
<dbReference type="PROSITE" id="PS51199">
    <property type="entry name" value="SF4_HELICASE"/>
    <property type="match status" value="1"/>
</dbReference>
<dbReference type="InterPro" id="IPR020588">
    <property type="entry name" value="RecA_ATP-bd"/>
</dbReference>
<dbReference type="FunFam" id="3.40.50.300:FF:000351">
    <property type="entry name" value="Replicative DNA helicase"/>
    <property type="match status" value="1"/>
</dbReference>
<dbReference type="Pfam" id="PF03796">
    <property type="entry name" value="DnaB_C"/>
    <property type="match status" value="1"/>
</dbReference>
<name>A0A932YWB3_9BACT</name>
<evidence type="ECO:0000256" key="8">
    <source>
        <dbReference type="ARBA" id="ARBA00023125"/>
    </source>
</evidence>
<keyword evidence="2 12" id="KW-0639">Primosome</keyword>
<keyword evidence="6 12" id="KW-0347">Helicase</keyword>
<dbReference type="InterPro" id="IPR007693">
    <property type="entry name" value="DNA_helicase_DnaB-like_N"/>
</dbReference>
<protein>
    <recommendedName>
        <fullName evidence="11 12">Replicative DNA helicase</fullName>
        <ecNumber evidence="11 12">5.6.2.3</ecNumber>
    </recommendedName>
</protein>
<keyword evidence="9" id="KW-0413">Isomerase</keyword>
<dbReference type="PANTHER" id="PTHR30153:SF2">
    <property type="entry name" value="REPLICATIVE DNA HELICASE"/>
    <property type="match status" value="1"/>
</dbReference>
<evidence type="ECO:0000256" key="7">
    <source>
        <dbReference type="ARBA" id="ARBA00022840"/>
    </source>
</evidence>
<dbReference type="SUPFAM" id="SSF52540">
    <property type="entry name" value="P-loop containing nucleoside triphosphate hydrolases"/>
    <property type="match status" value="1"/>
</dbReference>